<dbReference type="SUPFAM" id="SSF51430">
    <property type="entry name" value="NAD(P)-linked oxidoreductase"/>
    <property type="match status" value="1"/>
</dbReference>
<evidence type="ECO:0000313" key="4">
    <source>
        <dbReference type="Proteomes" id="UP000199441"/>
    </source>
</evidence>
<dbReference type="GO" id="GO:0016491">
    <property type="term" value="F:oxidoreductase activity"/>
    <property type="evidence" value="ECO:0007669"/>
    <property type="project" value="UniProtKB-KW"/>
</dbReference>
<dbReference type="PANTHER" id="PTHR43364">
    <property type="entry name" value="NADH-SPECIFIC METHYLGLYOXAL REDUCTASE-RELATED"/>
    <property type="match status" value="1"/>
</dbReference>
<evidence type="ECO:0000259" key="2">
    <source>
        <dbReference type="Pfam" id="PF00248"/>
    </source>
</evidence>
<dbReference type="InterPro" id="IPR050523">
    <property type="entry name" value="AKR_Detox_Biosynth"/>
</dbReference>
<dbReference type="PROSITE" id="PS00062">
    <property type="entry name" value="ALDOKETO_REDUCTASE_2"/>
    <property type="match status" value="1"/>
</dbReference>
<dbReference type="Proteomes" id="UP000199441">
    <property type="component" value="Unassembled WGS sequence"/>
</dbReference>
<dbReference type="GO" id="GO:0005829">
    <property type="term" value="C:cytosol"/>
    <property type="evidence" value="ECO:0007669"/>
    <property type="project" value="TreeGrafter"/>
</dbReference>
<dbReference type="InterPro" id="IPR018170">
    <property type="entry name" value="Aldo/ket_reductase_CS"/>
</dbReference>
<feature type="domain" description="NADP-dependent oxidoreductase" evidence="2">
    <location>
        <begin position="28"/>
        <end position="311"/>
    </location>
</feature>
<dbReference type="AlphaFoldDB" id="A0A1H2Z8J4"/>
<organism evidence="3 4">
    <name type="scientific">Litoreibacter albidus</name>
    <dbReference type="NCBI Taxonomy" id="670155"/>
    <lineage>
        <taxon>Bacteria</taxon>
        <taxon>Pseudomonadati</taxon>
        <taxon>Pseudomonadota</taxon>
        <taxon>Alphaproteobacteria</taxon>
        <taxon>Rhodobacterales</taxon>
        <taxon>Roseobacteraceae</taxon>
        <taxon>Litoreibacter</taxon>
    </lineage>
</organism>
<dbReference type="InterPro" id="IPR023210">
    <property type="entry name" value="NADP_OxRdtase_dom"/>
</dbReference>
<evidence type="ECO:0000256" key="1">
    <source>
        <dbReference type="ARBA" id="ARBA00023002"/>
    </source>
</evidence>
<reference evidence="4" key="1">
    <citation type="submission" date="2016-10" db="EMBL/GenBank/DDBJ databases">
        <authorList>
            <person name="Varghese N."/>
            <person name="Submissions S."/>
        </authorList>
    </citation>
    <scope>NUCLEOTIDE SEQUENCE [LARGE SCALE GENOMIC DNA]</scope>
    <source>
        <strain evidence="4">DSM 26922</strain>
    </source>
</reference>
<proteinExistence type="predicted"/>
<dbReference type="EMBL" id="FNOI01000004">
    <property type="protein sequence ID" value="SDX13174.1"/>
    <property type="molecule type" value="Genomic_DNA"/>
</dbReference>
<gene>
    <name evidence="3" type="ORF">SAMN04488001_2460</name>
</gene>
<protein>
    <submittedName>
        <fullName evidence="3">Predicted oxidoreductase</fullName>
    </submittedName>
</protein>
<keyword evidence="4" id="KW-1185">Reference proteome</keyword>
<dbReference type="STRING" id="670155.SAMN04488001_2460"/>
<dbReference type="RefSeq" id="WP_425283332.1">
    <property type="nucleotide sequence ID" value="NZ_FNOI01000004.1"/>
</dbReference>
<accession>A0A1H2Z8J4</accession>
<name>A0A1H2Z8J4_9RHOB</name>
<sequence>MIFIAGMISASLMGMTHLITANGAPASKLCFGTMQFGGKADIVASQSMYEDCRTAGINFFDTAYVYTGGQSETMLGRFVQSERDDVIVATKAAYDKPATKSNVLQSFEESRERMKIDTVDLMYLHRFDPDTPLSESLEALAELREDGLIRYIGISNFAAWQVMKAAQAARGLGATIDVLQPMYNLVKRQAEVEILPACADQGIAVVPYSPLGGGLLTGKYAREDASGRLAEDARYNARYDVAWMHEAAAALPAIAAQNGTDAATLAVAWVAKNPHIAAPIISARSSEQLAPSLAALDFEMGDALYDQLTALSQAPSPATDRLEEV</sequence>
<dbReference type="Gene3D" id="3.20.20.100">
    <property type="entry name" value="NADP-dependent oxidoreductase domain"/>
    <property type="match status" value="1"/>
</dbReference>
<dbReference type="Pfam" id="PF00248">
    <property type="entry name" value="Aldo_ket_red"/>
    <property type="match status" value="1"/>
</dbReference>
<evidence type="ECO:0000313" key="3">
    <source>
        <dbReference type="EMBL" id="SDX13174.1"/>
    </source>
</evidence>
<dbReference type="InterPro" id="IPR036812">
    <property type="entry name" value="NAD(P)_OxRdtase_dom_sf"/>
</dbReference>
<keyword evidence="1" id="KW-0560">Oxidoreductase</keyword>
<dbReference type="PANTHER" id="PTHR43364:SF4">
    <property type="entry name" value="NAD(P)-LINKED OXIDOREDUCTASE SUPERFAMILY PROTEIN"/>
    <property type="match status" value="1"/>
</dbReference>